<sequence length="76" mass="8312">MSRFTLYPSFLLLLRLVAAQSTDTEGGAGLKPTTAIIMIVFVSVFFSLGCVSVAWAEVERGVWGQIKYKASSPCFF</sequence>
<dbReference type="EMBL" id="QGKY02002305">
    <property type="protein sequence ID" value="KAF2533469.1"/>
    <property type="molecule type" value="Genomic_DNA"/>
</dbReference>
<feature type="signal peptide" evidence="2">
    <location>
        <begin position="1"/>
        <end position="19"/>
    </location>
</feature>
<organism evidence="3">
    <name type="scientific">Brassica cretica</name>
    <name type="common">Mustard</name>
    <dbReference type="NCBI Taxonomy" id="69181"/>
    <lineage>
        <taxon>Eukaryota</taxon>
        <taxon>Viridiplantae</taxon>
        <taxon>Streptophyta</taxon>
        <taxon>Embryophyta</taxon>
        <taxon>Tracheophyta</taxon>
        <taxon>Spermatophyta</taxon>
        <taxon>Magnoliopsida</taxon>
        <taxon>eudicotyledons</taxon>
        <taxon>Gunneridae</taxon>
        <taxon>Pentapetalae</taxon>
        <taxon>rosids</taxon>
        <taxon>malvids</taxon>
        <taxon>Brassicales</taxon>
        <taxon>Brassicaceae</taxon>
        <taxon>Brassiceae</taxon>
        <taxon>Brassica</taxon>
    </lineage>
</organism>
<feature type="transmembrane region" description="Helical" evidence="1">
    <location>
        <begin position="35"/>
        <end position="56"/>
    </location>
</feature>
<accession>A0A8S9FKE7</accession>
<feature type="chain" id="PRO_5035740944" evidence="2">
    <location>
        <begin position="20"/>
        <end position="76"/>
    </location>
</feature>
<keyword evidence="1" id="KW-1133">Transmembrane helix</keyword>
<keyword evidence="2" id="KW-0732">Signal</keyword>
<comment type="caution">
    <text evidence="3">The sequence shown here is derived from an EMBL/GenBank/DDBJ whole genome shotgun (WGS) entry which is preliminary data.</text>
</comment>
<proteinExistence type="predicted"/>
<gene>
    <name evidence="3" type="ORF">F2Q70_00030948</name>
</gene>
<keyword evidence="1" id="KW-0812">Transmembrane</keyword>
<protein>
    <submittedName>
        <fullName evidence="3">Uncharacterized protein</fullName>
    </submittedName>
</protein>
<evidence type="ECO:0000256" key="2">
    <source>
        <dbReference type="SAM" id="SignalP"/>
    </source>
</evidence>
<evidence type="ECO:0000313" key="3">
    <source>
        <dbReference type="EMBL" id="KAF2533469.1"/>
    </source>
</evidence>
<name>A0A8S9FKE7_BRACR</name>
<reference evidence="3" key="1">
    <citation type="submission" date="2019-12" db="EMBL/GenBank/DDBJ databases">
        <title>Genome sequencing and annotation of Brassica cretica.</title>
        <authorList>
            <person name="Studholme D.J."/>
            <person name="Sarris P.F."/>
        </authorList>
    </citation>
    <scope>NUCLEOTIDE SEQUENCE</scope>
    <source>
        <strain evidence="3">PFS-102/07</strain>
        <tissue evidence="3">Leaf</tissue>
    </source>
</reference>
<keyword evidence="1" id="KW-0472">Membrane</keyword>
<dbReference type="AlphaFoldDB" id="A0A8S9FKE7"/>
<evidence type="ECO:0000256" key="1">
    <source>
        <dbReference type="SAM" id="Phobius"/>
    </source>
</evidence>